<keyword evidence="2" id="KW-1185">Reference proteome</keyword>
<sequence length="43" mass="4680">MGKARDSARIQRGSLIVVPKEADLGSYSRATNRFDTDSVGTPR</sequence>
<dbReference type="Proteomes" id="UP000784294">
    <property type="component" value="Unassembled WGS sequence"/>
</dbReference>
<reference evidence="1" key="1">
    <citation type="submission" date="2018-11" db="EMBL/GenBank/DDBJ databases">
        <authorList>
            <consortium name="Pathogen Informatics"/>
        </authorList>
    </citation>
    <scope>NUCLEOTIDE SEQUENCE</scope>
</reference>
<proteinExistence type="predicted"/>
<gene>
    <name evidence="1" type="ORF">PXEA_LOCUS5599</name>
</gene>
<name>A0A3S5CDJ2_9PLAT</name>
<organism evidence="1 2">
    <name type="scientific">Protopolystoma xenopodis</name>
    <dbReference type="NCBI Taxonomy" id="117903"/>
    <lineage>
        <taxon>Eukaryota</taxon>
        <taxon>Metazoa</taxon>
        <taxon>Spiralia</taxon>
        <taxon>Lophotrochozoa</taxon>
        <taxon>Platyhelminthes</taxon>
        <taxon>Monogenea</taxon>
        <taxon>Polyopisthocotylea</taxon>
        <taxon>Polystomatidea</taxon>
        <taxon>Polystomatidae</taxon>
        <taxon>Protopolystoma</taxon>
    </lineage>
</organism>
<accession>A0A3S5CDJ2</accession>
<evidence type="ECO:0000313" key="1">
    <source>
        <dbReference type="EMBL" id="VEL12159.1"/>
    </source>
</evidence>
<evidence type="ECO:0000313" key="2">
    <source>
        <dbReference type="Proteomes" id="UP000784294"/>
    </source>
</evidence>
<comment type="caution">
    <text evidence="1">The sequence shown here is derived from an EMBL/GenBank/DDBJ whole genome shotgun (WGS) entry which is preliminary data.</text>
</comment>
<protein>
    <submittedName>
        <fullName evidence="1">Uncharacterized protein</fullName>
    </submittedName>
</protein>
<dbReference type="AlphaFoldDB" id="A0A3S5CDJ2"/>
<dbReference type="EMBL" id="CAAALY010013957">
    <property type="protein sequence ID" value="VEL12159.1"/>
    <property type="molecule type" value="Genomic_DNA"/>
</dbReference>